<organism evidence="1 2">
    <name type="scientific">Acanthoscelides obtectus</name>
    <name type="common">Bean weevil</name>
    <name type="synonym">Bruchus obtectus</name>
    <dbReference type="NCBI Taxonomy" id="200917"/>
    <lineage>
        <taxon>Eukaryota</taxon>
        <taxon>Metazoa</taxon>
        <taxon>Ecdysozoa</taxon>
        <taxon>Arthropoda</taxon>
        <taxon>Hexapoda</taxon>
        <taxon>Insecta</taxon>
        <taxon>Pterygota</taxon>
        <taxon>Neoptera</taxon>
        <taxon>Endopterygota</taxon>
        <taxon>Coleoptera</taxon>
        <taxon>Polyphaga</taxon>
        <taxon>Cucujiformia</taxon>
        <taxon>Chrysomeloidea</taxon>
        <taxon>Chrysomelidae</taxon>
        <taxon>Bruchinae</taxon>
        <taxon>Bruchini</taxon>
        <taxon>Acanthoscelides</taxon>
    </lineage>
</organism>
<name>A0A9P0KXJ4_ACAOB</name>
<gene>
    <name evidence="1" type="ORF">ACAOBT_LOCUS14324</name>
</gene>
<dbReference type="AlphaFoldDB" id="A0A9P0KXJ4"/>
<accession>A0A9P0KXJ4</accession>
<protein>
    <submittedName>
        <fullName evidence="1">Uncharacterized protein</fullName>
    </submittedName>
</protein>
<dbReference type="EMBL" id="CAKOFQ010006905">
    <property type="protein sequence ID" value="CAH1981127.1"/>
    <property type="molecule type" value="Genomic_DNA"/>
</dbReference>
<keyword evidence="2" id="KW-1185">Reference proteome</keyword>
<sequence>MRASSIQCYVVRLSKIQTNVVYVHVSHLRSVNSPCSIMGITQHTWKQICSGCPNENGK</sequence>
<reference evidence="1" key="1">
    <citation type="submission" date="2022-03" db="EMBL/GenBank/DDBJ databases">
        <authorList>
            <person name="Sayadi A."/>
        </authorList>
    </citation>
    <scope>NUCLEOTIDE SEQUENCE</scope>
</reference>
<evidence type="ECO:0000313" key="1">
    <source>
        <dbReference type="EMBL" id="CAH1981127.1"/>
    </source>
</evidence>
<dbReference type="OrthoDB" id="68483at2759"/>
<proteinExistence type="predicted"/>
<evidence type="ECO:0000313" key="2">
    <source>
        <dbReference type="Proteomes" id="UP001152888"/>
    </source>
</evidence>
<dbReference type="Proteomes" id="UP001152888">
    <property type="component" value="Unassembled WGS sequence"/>
</dbReference>
<comment type="caution">
    <text evidence="1">The sequence shown here is derived from an EMBL/GenBank/DDBJ whole genome shotgun (WGS) entry which is preliminary data.</text>
</comment>